<dbReference type="AlphaFoldDB" id="A0A0N1PIJ9"/>
<feature type="region of interest" description="Disordered" evidence="1">
    <location>
        <begin position="312"/>
        <end position="358"/>
    </location>
</feature>
<organism evidence="2 3">
    <name type="scientific">Papilio machaon</name>
    <name type="common">Old World swallowtail butterfly</name>
    <dbReference type="NCBI Taxonomy" id="76193"/>
    <lineage>
        <taxon>Eukaryota</taxon>
        <taxon>Metazoa</taxon>
        <taxon>Ecdysozoa</taxon>
        <taxon>Arthropoda</taxon>
        <taxon>Hexapoda</taxon>
        <taxon>Insecta</taxon>
        <taxon>Pterygota</taxon>
        <taxon>Neoptera</taxon>
        <taxon>Endopterygota</taxon>
        <taxon>Lepidoptera</taxon>
        <taxon>Glossata</taxon>
        <taxon>Ditrysia</taxon>
        <taxon>Papilionoidea</taxon>
        <taxon>Papilionidae</taxon>
        <taxon>Papilioninae</taxon>
        <taxon>Papilio</taxon>
    </lineage>
</organism>
<gene>
    <name evidence="2" type="ORF">RR48_02935</name>
</gene>
<feature type="compositionally biased region" description="Basic residues" evidence="1">
    <location>
        <begin position="312"/>
        <end position="328"/>
    </location>
</feature>
<evidence type="ECO:0000313" key="2">
    <source>
        <dbReference type="EMBL" id="KPJ10667.1"/>
    </source>
</evidence>
<sequence>MNRYCDHQRVRGIADARWRAGGSRGCLGGCWADCAETTTAWTTTTRSPPPRELYHENKREEFVQCSTDSAGFASANEEEEVEASPLSPVATSSCGPADEEQFAANIDLRYGGQYLTPEQLPEFCNQLHHLVEVIRNIQSYAKVTGEYPSELEKRLEQEAREVAALACEARQAREVVARTRTQRRALHALKKQLTAHLATLRHTEIRELEGAVRVSDRKLYKSWEALKDSTDPAAFEPLLEEIKSKQTALECLVRLINNRRAGISRAALAPHPLPHPLPHPCPHPRATTMVTSPYHRPCIRLGLESATCNARKRHDIGRRATHKRRKRDSTREPRSVPLSGETSRHGATVTVTVGQPTSDLTTTRASVRDILFFTSS</sequence>
<accession>A0A0N1PIJ9</accession>
<dbReference type="EMBL" id="KQ460938">
    <property type="protein sequence ID" value="KPJ10667.1"/>
    <property type="molecule type" value="Genomic_DNA"/>
</dbReference>
<dbReference type="InParanoid" id="A0A0N1PIJ9"/>
<evidence type="ECO:0000256" key="1">
    <source>
        <dbReference type="SAM" id="MobiDB-lite"/>
    </source>
</evidence>
<name>A0A0N1PIJ9_PAPMA</name>
<evidence type="ECO:0000313" key="3">
    <source>
        <dbReference type="Proteomes" id="UP000053240"/>
    </source>
</evidence>
<feature type="compositionally biased region" description="Polar residues" evidence="1">
    <location>
        <begin position="349"/>
        <end position="358"/>
    </location>
</feature>
<proteinExistence type="predicted"/>
<reference evidence="2 3" key="1">
    <citation type="journal article" date="2015" name="Nat. Commun.">
        <title>Outbred genome sequencing and CRISPR/Cas9 gene editing in butterflies.</title>
        <authorList>
            <person name="Li X."/>
            <person name="Fan D."/>
            <person name="Zhang W."/>
            <person name="Liu G."/>
            <person name="Zhang L."/>
            <person name="Zhao L."/>
            <person name="Fang X."/>
            <person name="Chen L."/>
            <person name="Dong Y."/>
            <person name="Chen Y."/>
            <person name="Ding Y."/>
            <person name="Zhao R."/>
            <person name="Feng M."/>
            <person name="Zhu Y."/>
            <person name="Feng Y."/>
            <person name="Jiang X."/>
            <person name="Zhu D."/>
            <person name="Xiang H."/>
            <person name="Feng X."/>
            <person name="Li S."/>
            <person name="Wang J."/>
            <person name="Zhang G."/>
            <person name="Kronforst M.R."/>
            <person name="Wang W."/>
        </authorList>
    </citation>
    <scope>NUCLEOTIDE SEQUENCE [LARGE SCALE GENOMIC DNA]</scope>
    <source>
        <strain evidence="2">Ya'a_city_454_Pm</strain>
        <tissue evidence="2">Whole body</tissue>
    </source>
</reference>
<protein>
    <submittedName>
        <fullName evidence="2">Uncharacterized protein</fullName>
    </submittedName>
</protein>
<dbReference type="Proteomes" id="UP000053240">
    <property type="component" value="Unassembled WGS sequence"/>
</dbReference>
<keyword evidence="3" id="KW-1185">Reference proteome</keyword>